<dbReference type="EMBL" id="NNRU01000003">
    <property type="protein sequence ID" value="RFT28976.1"/>
    <property type="molecule type" value="Genomic_DNA"/>
</dbReference>
<dbReference type="SUPFAM" id="SSF56281">
    <property type="entry name" value="Metallo-hydrolase/oxidoreductase"/>
    <property type="match status" value="1"/>
</dbReference>
<accession>A0A3E2CBA4</accession>
<dbReference type="Proteomes" id="UP000258379">
    <property type="component" value="Unassembled WGS sequence"/>
</dbReference>
<dbReference type="PANTHER" id="PTHR43694">
    <property type="entry name" value="RIBONUCLEASE J"/>
    <property type="match status" value="1"/>
</dbReference>
<name>A0A3E2CBA4_GARVA</name>
<gene>
    <name evidence="3" type="ORF">CG405_04180</name>
</gene>
<sequence>MSKTTMQLTDEILAEIVDSVKTSQPSKITNKKSNKTVKKEKTTNTSKKSNKTSDNKINDNNIESLKASKKIKNTQSSKSSKIVKNALPPVVNDQRDGALIAPPKYRKGSMRIVPLGGLGEIGRNMNVIEYNGHILLIDCGVLFPEEEQPGVDLILPDFHYIQNRLDKVDALVLTHGHEDHIGGVPYLLKMRPDIPLIGSKLTLAFVEAKCAEHRINPKM</sequence>
<evidence type="ECO:0000313" key="3">
    <source>
        <dbReference type="EMBL" id="RFT28976.1"/>
    </source>
</evidence>
<proteinExistence type="predicted"/>
<dbReference type="Gene3D" id="3.60.15.10">
    <property type="entry name" value="Ribonuclease Z/Hydroxyacylglutathione hydrolase-like"/>
    <property type="match status" value="1"/>
</dbReference>
<dbReference type="AlphaFoldDB" id="A0A3E2CBA4"/>
<feature type="region of interest" description="Disordered" evidence="1">
    <location>
        <begin position="20"/>
        <end position="59"/>
    </location>
</feature>
<feature type="non-terminal residue" evidence="3">
    <location>
        <position position="219"/>
    </location>
</feature>
<dbReference type="InterPro" id="IPR036866">
    <property type="entry name" value="RibonucZ/Hydroxyglut_hydro"/>
</dbReference>
<dbReference type="PANTHER" id="PTHR43694:SF1">
    <property type="entry name" value="RIBONUCLEASE J"/>
    <property type="match status" value="1"/>
</dbReference>
<feature type="domain" description="Metallo-beta-lactamase" evidence="2">
    <location>
        <begin position="121"/>
        <end position="190"/>
    </location>
</feature>
<dbReference type="InterPro" id="IPR001279">
    <property type="entry name" value="Metallo-B-lactamas"/>
</dbReference>
<protein>
    <submittedName>
        <fullName evidence="3">RNase J family beta-CASP ribonuclease</fullName>
    </submittedName>
</protein>
<dbReference type="Pfam" id="PF00753">
    <property type="entry name" value="Lactamase_B"/>
    <property type="match status" value="1"/>
</dbReference>
<evidence type="ECO:0000259" key="2">
    <source>
        <dbReference type="Pfam" id="PF00753"/>
    </source>
</evidence>
<evidence type="ECO:0000256" key="1">
    <source>
        <dbReference type="SAM" id="MobiDB-lite"/>
    </source>
</evidence>
<organism evidence="3 4">
    <name type="scientific">Gardnerella vaginalis</name>
    <dbReference type="NCBI Taxonomy" id="2702"/>
    <lineage>
        <taxon>Bacteria</taxon>
        <taxon>Bacillati</taxon>
        <taxon>Actinomycetota</taxon>
        <taxon>Actinomycetes</taxon>
        <taxon>Bifidobacteriales</taxon>
        <taxon>Bifidobacteriaceae</taxon>
        <taxon>Gardnerella</taxon>
    </lineage>
</organism>
<reference evidence="3 4" key="1">
    <citation type="submission" date="2017-07" db="EMBL/GenBank/DDBJ databases">
        <title>A comparative genomics approach to explaining the enigmatic role of Gardnerella vaginalis in the vaginal microbiome.</title>
        <authorList>
            <person name="Vancuren S.J."/>
            <person name="Hill J.E."/>
        </authorList>
    </citation>
    <scope>NUCLEOTIDE SEQUENCE [LARGE SCALE GENOMIC DNA]</scope>
    <source>
        <strain evidence="3 4">WP023</strain>
    </source>
</reference>
<comment type="caution">
    <text evidence="3">The sequence shown here is derived from an EMBL/GenBank/DDBJ whole genome shotgun (WGS) entry which is preliminary data.</text>
</comment>
<evidence type="ECO:0000313" key="4">
    <source>
        <dbReference type="Proteomes" id="UP000258379"/>
    </source>
</evidence>